<evidence type="ECO:0000313" key="4">
    <source>
        <dbReference type="Proteomes" id="UP000567795"/>
    </source>
</evidence>
<dbReference type="PANTHER" id="PTHR43685:SF3">
    <property type="entry name" value="SLR2126 PROTEIN"/>
    <property type="match status" value="1"/>
</dbReference>
<dbReference type="RefSeq" id="WP_179814780.1">
    <property type="nucleotide sequence ID" value="NZ_JACBZD010000001.1"/>
</dbReference>
<keyword evidence="3" id="KW-0808">Transferase</keyword>
<feature type="transmembrane region" description="Helical" evidence="2">
    <location>
        <begin position="410"/>
        <end position="429"/>
    </location>
</feature>
<comment type="caution">
    <text evidence="3">The sequence shown here is derived from an EMBL/GenBank/DDBJ whole genome shotgun (WGS) entry which is preliminary data.</text>
</comment>
<feature type="compositionally biased region" description="Gly residues" evidence="1">
    <location>
        <begin position="1153"/>
        <end position="1170"/>
    </location>
</feature>
<protein>
    <submittedName>
        <fullName evidence="3">GT2 family glycosyltransferase</fullName>
    </submittedName>
</protein>
<dbReference type="PANTHER" id="PTHR43685">
    <property type="entry name" value="GLYCOSYLTRANSFERASE"/>
    <property type="match status" value="1"/>
</dbReference>
<dbReference type="Gene3D" id="3.90.550.10">
    <property type="entry name" value="Spore Coat Polysaccharide Biosynthesis Protein SpsA, Chain A"/>
    <property type="match status" value="1"/>
</dbReference>
<gene>
    <name evidence="3" type="ORF">FHU37_003097</name>
</gene>
<feature type="compositionally biased region" description="Low complexity" evidence="1">
    <location>
        <begin position="971"/>
        <end position="984"/>
    </location>
</feature>
<dbReference type="Pfam" id="PF13641">
    <property type="entry name" value="Glyco_tranf_2_3"/>
    <property type="match status" value="1"/>
</dbReference>
<feature type="transmembrane region" description="Helical" evidence="2">
    <location>
        <begin position="790"/>
        <end position="810"/>
    </location>
</feature>
<name>A0A852ZZN7_9ACTN</name>
<accession>A0A852ZZN7</accession>
<reference evidence="3 4" key="1">
    <citation type="submission" date="2020-07" db="EMBL/GenBank/DDBJ databases">
        <title>Sequencing the genomes of 1000 actinobacteria strains.</title>
        <authorList>
            <person name="Klenk H.-P."/>
        </authorList>
    </citation>
    <scope>NUCLEOTIDE SEQUENCE [LARGE SCALE GENOMIC DNA]</scope>
    <source>
        <strain evidence="3 4">DSM 42178</strain>
    </source>
</reference>
<evidence type="ECO:0000313" key="3">
    <source>
        <dbReference type="EMBL" id="NYI06154.1"/>
    </source>
</evidence>
<feature type="transmembrane region" description="Helical" evidence="2">
    <location>
        <begin position="492"/>
        <end position="514"/>
    </location>
</feature>
<keyword evidence="4" id="KW-1185">Reference proteome</keyword>
<dbReference type="AlphaFoldDB" id="A0A852ZZN7"/>
<feature type="compositionally biased region" description="Low complexity" evidence="1">
    <location>
        <begin position="992"/>
        <end position="1005"/>
    </location>
</feature>
<evidence type="ECO:0000256" key="1">
    <source>
        <dbReference type="SAM" id="MobiDB-lite"/>
    </source>
</evidence>
<proteinExistence type="predicted"/>
<feature type="transmembrane region" description="Helical" evidence="2">
    <location>
        <begin position="598"/>
        <end position="616"/>
    </location>
</feature>
<dbReference type="EMBL" id="JACBZD010000001">
    <property type="protein sequence ID" value="NYI06154.1"/>
    <property type="molecule type" value="Genomic_DNA"/>
</dbReference>
<keyword evidence="2" id="KW-0472">Membrane</keyword>
<feature type="region of interest" description="Disordered" evidence="1">
    <location>
        <begin position="953"/>
        <end position="1006"/>
    </location>
</feature>
<dbReference type="GO" id="GO:0016740">
    <property type="term" value="F:transferase activity"/>
    <property type="evidence" value="ECO:0007669"/>
    <property type="project" value="UniProtKB-KW"/>
</dbReference>
<sequence length="1191" mass="122129">MSVFNQPPAYPRHVVTAVLVSHDGARWLPGVLSGLLGQDRPVQRIVAVDTGSTDDSPALLTQALGPEHVRRLPRDASFGDAVDEAAALGPLPPQSLPYATTPDGGTPVQWLWLLHDDSEPRPDALRRLLRVAEQNPSAAVLGPKIRSWYDRRQLLEVGVSIGRGGRRWTGLDRREQDQGQHDQVRPVLAVGSAGMLVRRDVWEQLGGFDPRLPLMRDDVDFCWRANSAGHLVLVAPDAVLRHAEAASRERRPIDAGGTARPHRTDKAGAAYTLLANSTGAMLPYVAVRLLLSTVLRTIVYLLGKVPGLAADEMLGLTSVLLRPGALIAARRERARLRAEDGSALTGLFPAPGATVRLTLEQLLARYSRNADVDTSAGRHGAAESGPTSDEADFLEVDSFARLRALTRRPAPLLFLGLLLVTLVAARSLIGTGSLSGGALLPAPEGAADLWRTWTAQWHDVGIGTDTTAPPYTAFLAVAAALTLGNAEAAVNLLLLGSVPLAGLAAYLATAPLVASRGVRAWAAAAYATLPAATGAIAGGRIGTAALLVALPLLARSAVRLTGMDGGATSPGEDDGPRWRDAWALGVGLTVVTAFAPPAWALGVVLLAAAALARVVLGRRATDGTGPGLGALLPRLVVALGLPLPLLAPWSIGLLTSPATLLTAEAGSPVAPPAGTPAGGEVATVTDLLLLHPGGSTPVPALLTIGLLLAALAALLRTTRRHAVLAGWTVAVVGWLFAVLARSGLLGDGTAWPGPALAVAGAGLLAAAAVGADGARERVAGVNFGWRQPTAALIAVLAGLAPLVGASWWMAGGAEDPLRRAAPEQVPAFVATENTTTDRARTLVITADDAGRVGYALLRDAGLTLGDAEIGQDATGGDDLAEVVANLLAGSDGDEVTSLAGYGVRYILVRAPVSPQIAGVLDSTPELTRLSQVSGSALWRNDLTTGRVILQNPDGSREVLATDSDGLGAHTDVPAPAEPQVAQDPEQPEEQPADQPQEQAPQGEADTTGQRFVRLAEAADPGWRATLNGEPLTPITLDGWAQGFELPTDSGGRLSVEYAGSPVATAWRWAAAVLLLVAVVLALPGRSRRADDDLPDPAAEAGGRRRRATPGTTVPTPATAAVAPPPGHPGHPGGPNGPGAPGGPSGPEGPPGPGGLGGPGGFGGPSGPGGDHPGDGHGPLPVGSATEGRQQQ</sequence>
<keyword evidence="2" id="KW-1133">Transmembrane helix</keyword>
<feature type="transmembrane region" description="Helical" evidence="2">
    <location>
        <begin position="628"/>
        <end position="651"/>
    </location>
</feature>
<organism evidence="3 4">
    <name type="scientific">Allostreptomyces psammosilenae</name>
    <dbReference type="NCBI Taxonomy" id="1892865"/>
    <lineage>
        <taxon>Bacteria</taxon>
        <taxon>Bacillati</taxon>
        <taxon>Actinomycetota</taxon>
        <taxon>Actinomycetes</taxon>
        <taxon>Kitasatosporales</taxon>
        <taxon>Streptomycetaceae</taxon>
        <taxon>Allostreptomyces</taxon>
    </lineage>
</organism>
<feature type="transmembrane region" description="Helical" evidence="2">
    <location>
        <begin position="698"/>
        <end position="715"/>
    </location>
</feature>
<feature type="compositionally biased region" description="Gly residues" evidence="1">
    <location>
        <begin position="1129"/>
        <end position="1145"/>
    </location>
</feature>
<feature type="transmembrane region" description="Helical" evidence="2">
    <location>
        <begin position="526"/>
        <end position="554"/>
    </location>
</feature>
<feature type="compositionally biased region" description="Low complexity" evidence="1">
    <location>
        <begin position="1108"/>
        <end position="1121"/>
    </location>
</feature>
<dbReference type="Proteomes" id="UP000567795">
    <property type="component" value="Unassembled WGS sequence"/>
</dbReference>
<feature type="transmembrane region" description="Helical" evidence="2">
    <location>
        <begin position="750"/>
        <end position="769"/>
    </location>
</feature>
<dbReference type="InterPro" id="IPR050834">
    <property type="entry name" value="Glycosyltransf_2"/>
</dbReference>
<feature type="region of interest" description="Disordered" evidence="1">
    <location>
        <begin position="1086"/>
        <end position="1191"/>
    </location>
</feature>
<dbReference type="SUPFAM" id="SSF53448">
    <property type="entry name" value="Nucleotide-diphospho-sugar transferases"/>
    <property type="match status" value="1"/>
</dbReference>
<keyword evidence="2" id="KW-0812">Transmembrane</keyword>
<dbReference type="InterPro" id="IPR029044">
    <property type="entry name" value="Nucleotide-diphossugar_trans"/>
</dbReference>
<evidence type="ECO:0000256" key="2">
    <source>
        <dbReference type="SAM" id="Phobius"/>
    </source>
</evidence>
<feature type="transmembrane region" description="Helical" evidence="2">
    <location>
        <begin position="722"/>
        <end position="744"/>
    </location>
</feature>